<proteinExistence type="predicted"/>
<reference evidence="1 2" key="1">
    <citation type="submission" date="2022-01" db="EMBL/GenBank/DDBJ databases">
        <title>Whole genome-based taxonomy of the Shewanellaceae.</title>
        <authorList>
            <person name="Martin-Rodriguez A.J."/>
        </authorList>
    </citation>
    <scope>NUCLEOTIDE SEQUENCE [LARGE SCALE GENOMIC DNA]</scope>
    <source>
        <strain evidence="1 2">DSM 17177</strain>
    </source>
</reference>
<keyword evidence="2" id="KW-1185">Reference proteome</keyword>
<sequence>MTSNTGHFYDEIIKDKIKVLLNYPNLNDDIKFGHFDTQHHKETSIHNARQLNTPPHIEQEGFCLLTSNINLHIFSIDELTPNIIQPFNTILVDTLSAKRALLLGAVIRHEQKHDTGLPSHSEIRSPAGFIHADWGMQRLQALTTNPDPILVNNPQINHTDIANVINKASRWGMYNIWIPLVHLTNNNLALCSINGMNNEDIVRSFMFNGTSEIMTLKYNQHHQWFYYPLMQSNELLIFKQYDSIENDDTYTCVFHTAFNIVKDDNLIMNPRKSLELRFLVNY</sequence>
<dbReference type="EMBL" id="JAKIKS010000152">
    <property type="protein sequence ID" value="MCL1127385.1"/>
    <property type="molecule type" value="Genomic_DNA"/>
</dbReference>
<gene>
    <name evidence="1" type="ORF">L2764_23650</name>
</gene>
<accession>A0ABT0LI92</accession>
<dbReference type="RefSeq" id="WP_248942800.1">
    <property type="nucleotide sequence ID" value="NZ_JAKIKS010000152.1"/>
</dbReference>
<protein>
    <submittedName>
        <fullName evidence="1">Uncharacterized protein</fullName>
    </submittedName>
</protein>
<dbReference type="NCBIfam" id="NF041278">
    <property type="entry name" value="CmcJ_NvfI_EfuI"/>
    <property type="match status" value="1"/>
</dbReference>
<organism evidence="1 2">
    <name type="scientific">Shewanella surugensis</name>
    <dbReference type="NCBI Taxonomy" id="212020"/>
    <lineage>
        <taxon>Bacteria</taxon>
        <taxon>Pseudomonadati</taxon>
        <taxon>Pseudomonadota</taxon>
        <taxon>Gammaproteobacteria</taxon>
        <taxon>Alteromonadales</taxon>
        <taxon>Shewanellaceae</taxon>
        <taxon>Shewanella</taxon>
    </lineage>
</organism>
<evidence type="ECO:0000313" key="1">
    <source>
        <dbReference type="EMBL" id="MCL1127385.1"/>
    </source>
</evidence>
<comment type="caution">
    <text evidence="1">The sequence shown here is derived from an EMBL/GenBank/DDBJ whole genome shotgun (WGS) entry which is preliminary data.</text>
</comment>
<dbReference type="PANTHER" id="PTHR34598">
    <property type="entry name" value="BLL6449 PROTEIN"/>
    <property type="match status" value="1"/>
</dbReference>
<name>A0ABT0LI92_9GAMM</name>
<dbReference type="Proteomes" id="UP001203423">
    <property type="component" value="Unassembled WGS sequence"/>
</dbReference>
<evidence type="ECO:0000313" key="2">
    <source>
        <dbReference type="Proteomes" id="UP001203423"/>
    </source>
</evidence>
<dbReference type="InterPro" id="IPR044053">
    <property type="entry name" value="AsaB-like"/>
</dbReference>
<dbReference type="PANTHER" id="PTHR34598:SF3">
    <property type="entry name" value="OXIDOREDUCTASE AN1597"/>
    <property type="match status" value="1"/>
</dbReference>